<dbReference type="AlphaFoldDB" id="A0ABD2YT77"/>
<dbReference type="EMBL" id="JBJUIK010000012">
    <property type="protein sequence ID" value="KAL3509027.1"/>
    <property type="molecule type" value="Genomic_DNA"/>
</dbReference>
<protein>
    <submittedName>
        <fullName evidence="1">Uncharacterized protein</fullName>
    </submittedName>
</protein>
<evidence type="ECO:0000313" key="2">
    <source>
        <dbReference type="Proteomes" id="UP001630127"/>
    </source>
</evidence>
<proteinExistence type="predicted"/>
<name>A0ABD2YT77_9GENT</name>
<reference evidence="1 2" key="1">
    <citation type="submission" date="2024-11" db="EMBL/GenBank/DDBJ databases">
        <title>A near-complete genome assembly of Cinchona calisaya.</title>
        <authorList>
            <person name="Lian D.C."/>
            <person name="Zhao X.W."/>
            <person name="Wei L."/>
        </authorList>
    </citation>
    <scope>NUCLEOTIDE SEQUENCE [LARGE SCALE GENOMIC DNA]</scope>
    <source>
        <tissue evidence="1">Nenye</tissue>
    </source>
</reference>
<comment type="caution">
    <text evidence="1">The sequence shown here is derived from an EMBL/GenBank/DDBJ whole genome shotgun (WGS) entry which is preliminary data.</text>
</comment>
<keyword evidence="2" id="KW-1185">Reference proteome</keyword>
<evidence type="ECO:0000313" key="1">
    <source>
        <dbReference type="EMBL" id="KAL3509027.1"/>
    </source>
</evidence>
<dbReference type="Proteomes" id="UP001630127">
    <property type="component" value="Unassembled WGS sequence"/>
</dbReference>
<gene>
    <name evidence="1" type="ORF">ACH5RR_028428</name>
</gene>
<sequence>MSFICVDPVIQDLKFLQSKLQTGNSIEVGFYHVRDLKHNLQFLKPFLLCARKLINNNQNSEPVVLQPFLSSIENTISESREYIQSLRHGWESSSRDLEFFISLMSAVSHFQANIKSLEQKVIKAYITLSDYCSSSQSSSCCLMADDELVEFIDSILKNLVHLLSSQHLANGEDYNDALHSQIEALQEKLTFLKNFIAFAKFSLYVNGSDVDDDSPDCCAMLVNINSGITLIKAQVTGSGMIESPAAYRMLDERREVTRKNSNLMITSKVKIPSNNIEGGITDEA</sequence>
<accession>A0ABD2YT77</accession>
<organism evidence="1 2">
    <name type="scientific">Cinchona calisaya</name>
    <dbReference type="NCBI Taxonomy" id="153742"/>
    <lineage>
        <taxon>Eukaryota</taxon>
        <taxon>Viridiplantae</taxon>
        <taxon>Streptophyta</taxon>
        <taxon>Embryophyta</taxon>
        <taxon>Tracheophyta</taxon>
        <taxon>Spermatophyta</taxon>
        <taxon>Magnoliopsida</taxon>
        <taxon>eudicotyledons</taxon>
        <taxon>Gunneridae</taxon>
        <taxon>Pentapetalae</taxon>
        <taxon>asterids</taxon>
        <taxon>lamiids</taxon>
        <taxon>Gentianales</taxon>
        <taxon>Rubiaceae</taxon>
        <taxon>Cinchonoideae</taxon>
        <taxon>Cinchoneae</taxon>
        <taxon>Cinchona</taxon>
    </lineage>
</organism>